<proteinExistence type="predicted"/>
<dbReference type="PANTHER" id="PTHR34655:SF2">
    <property type="entry name" value="PEROXIREDOXIN FAMILY PROTEIN"/>
    <property type="match status" value="1"/>
</dbReference>
<reference evidence="1 2" key="1">
    <citation type="submission" date="2017-06" db="EMBL/GenBank/DDBJ databases">
        <authorList>
            <person name="Kim H.J."/>
            <person name="Triplett B.A."/>
        </authorList>
    </citation>
    <scope>NUCLEOTIDE SEQUENCE [LARGE SCALE GENOMIC DNA]</scope>
    <source>
        <strain evidence="1 2">SCA</strain>
    </source>
</reference>
<dbReference type="AlphaFoldDB" id="A0A239GG58"/>
<dbReference type="RefSeq" id="WP_330397053.1">
    <property type="nucleotide sequence ID" value="NZ_FZOJ01000016.1"/>
</dbReference>
<dbReference type="InterPro" id="IPR032836">
    <property type="entry name" value="DsrE2-like"/>
</dbReference>
<sequence>MENKKINLLMFSGEYDKALAALIIANTAREMEAEVTIFFAFWGLFLIRDPEKMTLEDKTTYEKMFSMMTPKGPEELPLSKMNFSGLGKQMLLEMMEEDEAPKLIDFLNGAVKKGVRFYGCKLSMEIMGLKKEEFIPELEVVDAKTYLQDALASDMQLFI</sequence>
<dbReference type="Proteomes" id="UP000198304">
    <property type="component" value="Unassembled WGS sequence"/>
</dbReference>
<evidence type="ECO:0000313" key="1">
    <source>
        <dbReference type="EMBL" id="SNS67054.1"/>
    </source>
</evidence>
<evidence type="ECO:0000313" key="2">
    <source>
        <dbReference type="Proteomes" id="UP000198304"/>
    </source>
</evidence>
<organism evidence="1 2">
    <name type="scientific">Anaerovirgula multivorans</name>
    <dbReference type="NCBI Taxonomy" id="312168"/>
    <lineage>
        <taxon>Bacteria</taxon>
        <taxon>Bacillati</taxon>
        <taxon>Bacillota</taxon>
        <taxon>Clostridia</taxon>
        <taxon>Peptostreptococcales</taxon>
        <taxon>Natronincolaceae</taxon>
        <taxon>Anaerovirgula</taxon>
    </lineage>
</organism>
<accession>A0A239GG58</accession>
<keyword evidence="2" id="KW-1185">Reference proteome</keyword>
<dbReference type="SUPFAM" id="SSF75169">
    <property type="entry name" value="DsrEFH-like"/>
    <property type="match status" value="1"/>
</dbReference>
<dbReference type="PANTHER" id="PTHR34655">
    <property type="entry name" value="CONSERVED WITHIN P. AEROPHILUM"/>
    <property type="match status" value="1"/>
</dbReference>
<dbReference type="Gene3D" id="3.40.1260.10">
    <property type="entry name" value="DsrEFH-like"/>
    <property type="match status" value="1"/>
</dbReference>
<dbReference type="EMBL" id="FZOJ01000016">
    <property type="protein sequence ID" value="SNS67054.1"/>
    <property type="molecule type" value="Genomic_DNA"/>
</dbReference>
<dbReference type="Pfam" id="PF13686">
    <property type="entry name" value="DrsE_2"/>
    <property type="match status" value="1"/>
</dbReference>
<gene>
    <name evidence="1" type="ORF">SAMN05446037_101652</name>
</gene>
<protein>
    <submittedName>
        <fullName evidence="1">Peroxiredoxin family protein</fullName>
    </submittedName>
</protein>
<dbReference type="InterPro" id="IPR027396">
    <property type="entry name" value="DsrEFH-like"/>
</dbReference>
<name>A0A239GG58_9FIRM</name>